<dbReference type="AlphaFoldDB" id="A0A6J3LZQ9"/>
<dbReference type="RefSeq" id="XP_033457153.1">
    <property type="nucleotide sequence ID" value="XM_033608646.1"/>
</dbReference>
<dbReference type="GeneID" id="54366446"/>
<evidence type="ECO:0000313" key="3">
    <source>
        <dbReference type="RefSeq" id="XP_033457153.1"/>
    </source>
</evidence>
<reference evidence="3" key="3">
    <citation type="submission" date="2025-08" db="UniProtKB">
        <authorList>
            <consortium name="RefSeq"/>
        </authorList>
    </citation>
    <scope>IDENTIFICATION</scope>
    <source>
        <strain evidence="3">CBS 342.82</strain>
    </source>
</reference>
<proteinExistence type="predicted"/>
<dbReference type="Proteomes" id="UP000504637">
    <property type="component" value="Unplaced"/>
</dbReference>
<sequence length="120" mass="13505">MSNMFVTERLLMMIAACVCMLISCCCCFSLSSPSPSTRRQHQREPSRRSVRWCACHDHYASHHVLDTTLSQQHICSCNVGPNPLGNPRHQHQRPPPILPCPPSCNPTCLPLKIARRNIGM</sequence>
<reference evidence="3" key="1">
    <citation type="submission" date="2020-01" db="EMBL/GenBank/DDBJ databases">
        <authorList>
            <consortium name="DOE Joint Genome Institute"/>
            <person name="Haridas S."/>
            <person name="Albert R."/>
            <person name="Binder M."/>
            <person name="Bloem J."/>
            <person name="Labutti K."/>
            <person name="Salamov A."/>
            <person name="Andreopoulos B."/>
            <person name="Baker S.E."/>
            <person name="Barry K."/>
            <person name="Bills G."/>
            <person name="Bluhm B.H."/>
            <person name="Cannon C."/>
            <person name="Castanera R."/>
            <person name="Culley D.E."/>
            <person name="Daum C."/>
            <person name="Ezra D."/>
            <person name="Gonzalez J.B."/>
            <person name="Henrissat B."/>
            <person name="Kuo A."/>
            <person name="Liang C."/>
            <person name="Lipzen A."/>
            <person name="Lutzoni F."/>
            <person name="Magnuson J."/>
            <person name="Mondo S."/>
            <person name="Nolan M."/>
            <person name="Ohm R."/>
            <person name="Pangilinan J."/>
            <person name="Park H.-J."/>
            <person name="Ramirez L."/>
            <person name="Alfaro M."/>
            <person name="Sun H."/>
            <person name="Tritt A."/>
            <person name="Yoshinaga Y."/>
            <person name="Zwiers L.-H."/>
            <person name="Turgeon B.G."/>
            <person name="Goodwin S.B."/>
            <person name="Spatafora J.W."/>
            <person name="Crous P.W."/>
            <person name="Grigoriev I.V."/>
        </authorList>
    </citation>
    <scope>NUCLEOTIDE SEQUENCE</scope>
    <source>
        <strain evidence="3">CBS 342.82</strain>
    </source>
</reference>
<keyword evidence="2" id="KW-1185">Reference proteome</keyword>
<keyword evidence="1" id="KW-0732">Signal</keyword>
<evidence type="ECO:0000313" key="2">
    <source>
        <dbReference type="Proteomes" id="UP000504637"/>
    </source>
</evidence>
<evidence type="ECO:0008006" key="4">
    <source>
        <dbReference type="Google" id="ProtNLM"/>
    </source>
</evidence>
<protein>
    <recommendedName>
        <fullName evidence="4">Secreted protein</fullName>
    </recommendedName>
</protein>
<feature type="chain" id="PRO_5026876205" description="Secreted protein" evidence="1">
    <location>
        <begin position="28"/>
        <end position="120"/>
    </location>
</feature>
<organism evidence="3">
    <name type="scientific">Dissoconium aciculare CBS 342.82</name>
    <dbReference type="NCBI Taxonomy" id="1314786"/>
    <lineage>
        <taxon>Eukaryota</taxon>
        <taxon>Fungi</taxon>
        <taxon>Dikarya</taxon>
        <taxon>Ascomycota</taxon>
        <taxon>Pezizomycotina</taxon>
        <taxon>Dothideomycetes</taxon>
        <taxon>Dothideomycetidae</taxon>
        <taxon>Mycosphaerellales</taxon>
        <taxon>Dissoconiaceae</taxon>
        <taxon>Dissoconium</taxon>
    </lineage>
</organism>
<evidence type="ECO:0000256" key="1">
    <source>
        <dbReference type="SAM" id="SignalP"/>
    </source>
</evidence>
<accession>A0A6J3LZQ9</accession>
<name>A0A6J3LZQ9_9PEZI</name>
<reference evidence="3" key="2">
    <citation type="submission" date="2020-04" db="EMBL/GenBank/DDBJ databases">
        <authorList>
            <consortium name="NCBI Genome Project"/>
        </authorList>
    </citation>
    <scope>NUCLEOTIDE SEQUENCE</scope>
    <source>
        <strain evidence="3">CBS 342.82</strain>
    </source>
</reference>
<feature type="signal peptide" evidence="1">
    <location>
        <begin position="1"/>
        <end position="27"/>
    </location>
</feature>
<gene>
    <name evidence="3" type="ORF">K489DRAFT_47170</name>
</gene>